<protein>
    <submittedName>
        <fullName evidence="2">Uncharacterized protein</fullName>
    </submittedName>
</protein>
<proteinExistence type="predicted"/>
<dbReference type="OrthoDB" id="416454at2759"/>
<reference evidence="2" key="1">
    <citation type="journal article" date="2023" name="Science">
        <title>Genome structures resolve the early diversification of teleost fishes.</title>
        <authorList>
            <person name="Parey E."/>
            <person name="Louis A."/>
            <person name="Montfort J."/>
            <person name="Bouchez O."/>
            <person name="Roques C."/>
            <person name="Iampietro C."/>
            <person name="Lluch J."/>
            <person name="Castinel A."/>
            <person name="Donnadieu C."/>
            <person name="Desvignes T."/>
            <person name="Floi Bucao C."/>
            <person name="Jouanno E."/>
            <person name="Wen M."/>
            <person name="Mejri S."/>
            <person name="Dirks R."/>
            <person name="Jansen H."/>
            <person name="Henkel C."/>
            <person name="Chen W.J."/>
            <person name="Zahm M."/>
            <person name="Cabau C."/>
            <person name="Klopp C."/>
            <person name="Thompson A.W."/>
            <person name="Robinson-Rechavi M."/>
            <person name="Braasch I."/>
            <person name="Lecointre G."/>
            <person name="Bobe J."/>
            <person name="Postlethwait J.H."/>
            <person name="Berthelot C."/>
            <person name="Roest Crollius H."/>
            <person name="Guiguen Y."/>
        </authorList>
    </citation>
    <scope>NUCLEOTIDE SEQUENCE</scope>
    <source>
        <strain evidence="2">WJC10195</strain>
    </source>
</reference>
<name>A0A9Q1G4R2_SYNKA</name>
<gene>
    <name evidence="2" type="ORF">SKAU_G00060220</name>
</gene>
<comment type="caution">
    <text evidence="2">The sequence shown here is derived from an EMBL/GenBank/DDBJ whole genome shotgun (WGS) entry which is preliminary data.</text>
</comment>
<feature type="compositionally biased region" description="Acidic residues" evidence="1">
    <location>
        <begin position="1"/>
        <end position="12"/>
    </location>
</feature>
<evidence type="ECO:0000313" key="2">
    <source>
        <dbReference type="EMBL" id="KAJ8375442.1"/>
    </source>
</evidence>
<feature type="region of interest" description="Disordered" evidence="1">
    <location>
        <begin position="1"/>
        <end position="27"/>
    </location>
</feature>
<organism evidence="2 3">
    <name type="scientific">Synaphobranchus kaupii</name>
    <name type="common">Kaup's arrowtooth eel</name>
    <dbReference type="NCBI Taxonomy" id="118154"/>
    <lineage>
        <taxon>Eukaryota</taxon>
        <taxon>Metazoa</taxon>
        <taxon>Chordata</taxon>
        <taxon>Craniata</taxon>
        <taxon>Vertebrata</taxon>
        <taxon>Euteleostomi</taxon>
        <taxon>Actinopterygii</taxon>
        <taxon>Neopterygii</taxon>
        <taxon>Teleostei</taxon>
        <taxon>Anguilliformes</taxon>
        <taxon>Synaphobranchidae</taxon>
        <taxon>Synaphobranchus</taxon>
    </lineage>
</organism>
<dbReference type="EMBL" id="JAINUF010000002">
    <property type="protein sequence ID" value="KAJ8375442.1"/>
    <property type="molecule type" value="Genomic_DNA"/>
</dbReference>
<sequence length="183" mass="19729">MDPCLDMEDSEDTPPPPDTSVVGGGNRQVKERISACLTDISEWMATHHLKLNLDKTELLFVPYKTSPLQDLSITVDVGTVVAASRSARNLGVVLDDRLDFKDQGDGTVLQVPPVQHQDDSTVSDHLLHPASCPDHGHLTPGLLQLPARKPTGLRHSASSTDPECSCPACVQPPEIFPCNPPAE</sequence>
<evidence type="ECO:0000256" key="1">
    <source>
        <dbReference type="SAM" id="MobiDB-lite"/>
    </source>
</evidence>
<dbReference type="AlphaFoldDB" id="A0A9Q1G4R2"/>
<accession>A0A9Q1G4R2</accession>
<keyword evidence="3" id="KW-1185">Reference proteome</keyword>
<dbReference type="Proteomes" id="UP001152622">
    <property type="component" value="Chromosome 2"/>
</dbReference>
<evidence type="ECO:0000313" key="3">
    <source>
        <dbReference type="Proteomes" id="UP001152622"/>
    </source>
</evidence>